<sequence>MAGFFINRPILAWVIAIVIMMIGGASIGTLPIEQYPSVAPVSVQVTATYPGASAETIATTVTQVIEQKLSGIDHLLYMSSTSSSSGQARITLTFQQGTNADIAQVQVQNKVEQASSSLPQTVQEQGVQVAKAANAFLMIVSLSSTDGSMNSIDLGNIIATQIEDPLTQIDGVGDVMLFGAQHAMRIWLDPVKLQAVGLTTADVTTAITNQNVQLSVGQIGGSPSTKTQAINATISASSLLTTPAQFGAILLRVNSDGSKVMLKDVARVEVGGDDYSTDSRLNGKPAASLAVKLASGANAMSVAKAVRAKLDELSGQLPHNVVVDYPYDTTPFVKISIEEVVKTLIEAVMLVFVVMYVFLQNLRATLIPTIVVPVALLGTFAVMSAVGFSINVLSMFGLVLAIGLLVDDAIVVVENVERLIAEEGLSPVEATRKAMKQITGALVGITTVLIAVFIPMAFFSGSTGAIYRQFSVTIVAAMLLSVFLALTLTPALCATLLRRTDVEHHAKRGVLGWFNRVLARGTDRYDSAVSRVVGNPMRYMVIYVLIAGVVALLFMKLPSSYLPDEDQGIIITSISAPVGTPAAQTLETVKKVEAYYLGLAQVDKIIALTGFSFNGSGQNNALTFVQLKDWSARRGKDGSAAALIQRANMHFAATRDAQIFALNPPAIQELGTQSGLDFELEDRAGQGHDKLMTARQQLLALAAKDRALSGMRPGGLDDTPQFHVDIDREKASALGLSIADVNDTLQTAFGSSYVNNYVDTGRIQKVYVQADAPYRMMPSDIGRWYVRSSTTSSSSSSSSTTSTSSGSTSSSTTSGYDGEMVPFSAFATGKWTFGPPQIERFNRTLAMEMTAQTGANTSTGQAMDAVDALVKRLPAGYGIDWTGQSYQERIAGSQAIYLYAISLIVVFLCLAGLYESWSIPIAVILVVPLGVLGAVLGAHIRGLSDDIYFKVGLLATIGLSTKNAILIVEFAKDLQAQGRGLIEATIEAARLRLRPILMTSLAFVFGVLPLVISTGAGSASRHAIGTGVMGGMIAATFLAIFFVPVFFVVVRRLFGEHGDTSQQQGVK</sequence>
<keyword evidence="12" id="KW-1185">Reference proteome</keyword>
<dbReference type="KEGG" id="parb:CJU94_20140"/>
<feature type="transmembrane region" description="Helical" evidence="9">
    <location>
        <begin position="921"/>
        <end position="941"/>
    </location>
</feature>
<comment type="similarity">
    <text evidence="2 9">Belongs to the resistance-nodulation-cell division (RND) (TC 2.A.6) family.</text>
</comment>
<comment type="subcellular location">
    <subcellularLocation>
        <location evidence="1 9">Cell inner membrane</location>
        <topology evidence="1 9">Multi-pass membrane protein</topology>
    </subcellularLocation>
</comment>
<dbReference type="Gene3D" id="3.30.70.1320">
    <property type="entry name" value="Multidrug efflux transporter AcrB pore domain like"/>
    <property type="match status" value="1"/>
</dbReference>
<dbReference type="InterPro" id="IPR001036">
    <property type="entry name" value="Acrflvin-R"/>
</dbReference>
<dbReference type="RefSeq" id="WP_095420500.1">
    <property type="nucleotide sequence ID" value="NZ_CP022990.1"/>
</dbReference>
<feature type="transmembrane region" description="Helical" evidence="9">
    <location>
        <begin position="437"/>
        <end position="458"/>
    </location>
</feature>
<dbReference type="SUPFAM" id="SSF82866">
    <property type="entry name" value="Multidrug efflux transporter AcrB transmembrane domain"/>
    <property type="match status" value="2"/>
</dbReference>
<accession>A0A248VNI6</accession>
<proteinExistence type="inferred from homology"/>
<feature type="transmembrane region" description="Helical" evidence="9">
    <location>
        <begin position="991"/>
        <end position="1012"/>
    </location>
</feature>
<keyword evidence="5 9" id="KW-0997">Cell inner membrane</keyword>
<evidence type="ECO:0000256" key="6">
    <source>
        <dbReference type="ARBA" id="ARBA00022692"/>
    </source>
</evidence>
<keyword evidence="7 9" id="KW-1133">Transmembrane helix</keyword>
<dbReference type="FunFam" id="3.30.70.1430:FF:000001">
    <property type="entry name" value="Efflux pump membrane transporter"/>
    <property type="match status" value="1"/>
</dbReference>
<evidence type="ECO:0000256" key="10">
    <source>
        <dbReference type="SAM" id="MobiDB-lite"/>
    </source>
</evidence>
<dbReference type="Gene3D" id="3.30.2090.10">
    <property type="entry name" value="Multidrug efflux transporter AcrB TolC docking domain, DN and DC subdomains"/>
    <property type="match status" value="2"/>
</dbReference>
<dbReference type="SUPFAM" id="SSF82693">
    <property type="entry name" value="Multidrug efflux transporter AcrB pore domain, PN1, PN2, PC1 and PC2 subdomains"/>
    <property type="match status" value="3"/>
</dbReference>
<dbReference type="PANTHER" id="PTHR32063:SF13">
    <property type="entry name" value="MULTIDRUG EFFLUX PUMP SUBUNIT ACRB-RELATED"/>
    <property type="match status" value="1"/>
</dbReference>
<evidence type="ECO:0000256" key="8">
    <source>
        <dbReference type="ARBA" id="ARBA00023136"/>
    </source>
</evidence>
<dbReference type="PRINTS" id="PR00702">
    <property type="entry name" value="ACRIFLAVINRP"/>
</dbReference>
<keyword evidence="8 9" id="KW-0472">Membrane</keyword>
<comment type="caution">
    <text evidence="9">Lacks conserved residue(s) required for the propagation of feature annotation.</text>
</comment>
<feature type="transmembrane region" description="Helical" evidence="9">
    <location>
        <begin position="1024"/>
        <end position="1050"/>
    </location>
</feature>
<dbReference type="GO" id="GO:0005886">
    <property type="term" value="C:plasma membrane"/>
    <property type="evidence" value="ECO:0007669"/>
    <property type="project" value="UniProtKB-SubCell"/>
</dbReference>
<dbReference type="OrthoDB" id="9176627at2"/>
<evidence type="ECO:0000256" key="2">
    <source>
        <dbReference type="ARBA" id="ARBA00010942"/>
    </source>
</evidence>
<gene>
    <name evidence="11" type="ORF">CJU94_20140</name>
</gene>
<evidence type="ECO:0000256" key="3">
    <source>
        <dbReference type="ARBA" id="ARBA00022448"/>
    </source>
</evidence>
<keyword evidence="3 9" id="KW-0813">Transport</keyword>
<feature type="transmembrane region" description="Helical" evidence="9">
    <location>
        <begin position="470"/>
        <end position="497"/>
    </location>
</feature>
<dbReference type="Proteomes" id="UP000215158">
    <property type="component" value="Chromosome 2"/>
</dbReference>
<dbReference type="GO" id="GO:0009636">
    <property type="term" value="P:response to toxic substance"/>
    <property type="evidence" value="ECO:0007669"/>
    <property type="project" value="UniProtKB-ARBA"/>
</dbReference>
<evidence type="ECO:0000313" key="12">
    <source>
        <dbReference type="Proteomes" id="UP000215158"/>
    </source>
</evidence>
<dbReference type="Pfam" id="PF00873">
    <property type="entry name" value="ACR_tran"/>
    <property type="match status" value="1"/>
</dbReference>
<feature type="transmembrane region" description="Helical" evidence="9">
    <location>
        <begin position="947"/>
        <end position="970"/>
    </location>
</feature>
<dbReference type="AlphaFoldDB" id="A0A248VNI6"/>
<evidence type="ECO:0000256" key="5">
    <source>
        <dbReference type="ARBA" id="ARBA00022519"/>
    </source>
</evidence>
<dbReference type="Gene3D" id="3.30.70.1430">
    <property type="entry name" value="Multidrug efflux transporter AcrB pore domain"/>
    <property type="match status" value="2"/>
</dbReference>
<dbReference type="Gene3D" id="3.30.70.1440">
    <property type="entry name" value="Multidrug efflux transporter AcrB pore domain"/>
    <property type="match status" value="1"/>
</dbReference>
<keyword evidence="6 9" id="KW-0812">Transmembrane</keyword>
<evidence type="ECO:0000256" key="7">
    <source>
        <dbReference type="ARBA" id="ARBA00022989"/>
    </source>
</evidence>
<evidence type="ECO:0000256" key="9">
    <source>
        <dbReference type="RuleBase" id="RU364070"/>
    </source>
</evidence>
<dbReference type="InterPro" id="IPR027463">
    <property type="entry name" value="AcrB_DN_DC_subdom"/>
</dbReference>
<dbReference type="InterPro" id="IPR004764">
    <property type="entry name" value="MdtF-like"/>
</dbReference>
<protein>
    <recommendedName>
        <fullName evidence="9">Efflux pump membrane transporter</fullName>
    </recommendedName>
</protein>
<dbReference type="PANTHER" id="PTHR32063">
    <property type="match status" value="1"/>
</dbReference>
<dbReference type="GO" id="GO:0042910">
    <property type="term" value="F:xenobiotic transmembrane transporter activity"/>
    <property type="evidence" value="ECO:0007669"/>
    <property type="project" value="TreeGrafter"/>
</dbReference>
<evidence type="ECO:0000313" key="11">
    <source>
        <dbReference type="EMBL" id="ASW00579.1"/>
    </source>
</evidence>
<keyword evidence="4" id="KW-1003">Cell membrane</keyword>
<dbReference type="Gene3D" id="1.20.1640.10">
    <property type="entry name" value="Multidrug efflux transporter AcrB transmembrane domain"/>
    <property type="match status" value="2"/>
</dbReference>
<feature type="region of interest" description="Disordered" evidence="10">
    <location>
        <begin position="789"/>
        <end position="815"/>
    </location>
</feature>
<reference evidence="11 12" key="1">
    <citation type="submission" date="2017-08" db="EMBL/GenBank/DDBJ databases">
        <title>Identification and genetic characteristics of simultaneous BTEX- and naphthalene-degrading Paraburkholderia sp. BN5 isolated from petroleum-contaminated soil.</title>
        <authorList>
            <person name="Lee Y."/>
            <person name="Jeon C.O."/>
        </authorList>
    </citation>
    <scope>NUCLEOTIDE SEQUENCE [LARGE SCALE GENOMIC DNA]</scope>
    <source>
        <strain evidence="11 12">BN5</strain>
    </source>
</reference>
<dbReference type="FunFam" id="1.20.1640.10:FF:000001">
    <property type="entry name" value="Efflux pump membrane transporter"/>
    <property type="match status" value="1"/>
</dbReference>
<dbReference type="EMBL" id="CP022990">
    <property type="protein sequence ID" value="ASW00579.1"/>
    <property type="molecule type" value="Genomic_DNA"/>
</dbReference>
<feature type="transmembrane region" description="Helical" evidence="9">
    <location>
        <begin position="896"/>
        <end position="914"/>
    </location>
</feature>
<feature type="transmembrane region" description="Helical" evidence="9">
    <location>
        <begin position="12"/>
        <end position="32"/>
    </location>
</feature>
<organism evidence="11 12">
    <name type="scientific">Paraburkholderia aromaticivorans</name>
    <dbReference type="NCBI Taxonomy" id="2026199"/>
    <lineage>
        <taxon>Bacteria</taxon>
        <taxon>Pseudomonadati</taxon>
        <taxon>Pseudomonadota</taxon>
        <taxon>Betaproteobacteria</taxon>
        <taxon>Burkholderiales</taxon>
        <taxon>Burkholderiaceae</taxon>
        <taxon>Paraburkholderia</taxon>
    </lineage>
</organism>
<dbReference type="GO" id="GO:0015562">
    <property type="term" value="F:efflux transmembrane transporter activity"/>
    <property type="evidence" value="ECO:0007669"/>
    <property type="project" value="InterPro"/>
</dbReference>
<dbReference type="SUPFAM" id="SSF82714">
    <property type="entry name" value="Multidrug efflux transporter AcrB TolC docking domain, DN and DC subdomains"/>
    <property type="match status" value="2"/>
</dbReference>
<dbReference type="NCBIfam" id="TIGR00915">
    <property type="entry name" value="2A0602"/>
    <property type="match status" value="1"/>
</dbReference>
<evidence type="ECO:0000256" key="1">
    <source>
        <dbReference type="ARBA" id="ARBA00004429"/>
    </source>
</evidence>
<name>A0A248VNI6_9BURK</name>
<evidence type="ECO:0000256" key="4">
    <source>
        <dbReference type="ARBA" id="ARBA00022475"/>
    </source>
</evidence>
<feature type="transmembrane region" description="Helical" evidence="9">
    <location>
        <begin position="540"/>
        <end position="557"/>
    </location>
</feature>